<sequence>MSVLINGSAYGFFGCGRGVRQGDPLSPLLFCLAEDVLSRGISHLQKSGIMLPISTPRGCPPISYVLYADDVFIFSRGDQRSLSSLCQFLDAYSLASGQCINKDKSLFFLGKSANHRRRQIQSILGFAEGSIPFVYLGVPIFKGCPRRQHLQALTDRVTSTFSCWSGKLLSMAGRIELVRTVIQSLLMHSFKVYLWPRSLLSLIQTWARNFILSGSAHQRKMALVSWENFCLPRLEGGLGLRRLDTLNASCLLKSLWDIHTGCSVSDIYLQSRYFKVGNKRNYSCSSLWSGFNSVLNHFSKGSSWLIGDGARINLWHDSWLDKAILPCFGQQVFATKLSSVIKNGKWQFPILFFKAFPHLKESIMNLTLPIISGPDRLVWKSSRDGTLMLKDCYNYLRTRRDTQPWLSPLWKHFVPPRFAILTWKALQGRLPVDDILQTRGIYMVSSCSFCLSDLESNNHLFATCSFTKSLWLWTSSKFRINFPSCSTVSALWGWIIEKNFSPQLRNLWFTTACFVFHSIWRARNRLRYDNMKPSLRYIHTDILAHIRYFASFCPGYVHYGSDRDTLAELKIPWKLTKAPKSLILVWHAPPIGWIKVNTDGMAKGNPGSSACGGVFRDCDGAFLGGYGLALGHQTAYYSEIMGVILAIELAFARGWGKLWLESDSLSTIQLLISDSLLPSWNLQNR</sequence>
<evidence type="ECO:0000313" key="2">
    <source>
        <dbReference type="Proteomes" id="UP001164539"/>
    </source>
</evidence>
<name>A0ACC1XXF4_MELAZ</name>
<organism evidence="1 2">
    <name type="scientific">Melia azedarach</name>
    <name type="common">Chinaberry tree</name>
    <dbReference type="NCBI Taxonomy" id="155640"/>
    <lineage>
        <taxon>Eukaryota</taxon>
        <taxon>Viridiplantae</taxon>
        <taxon>Streptophyta</taxon>
        <taxon>Embryophyta</taxon>
        <taxon>Tracheophyta</taxon>
        <taxon>Spermatophyta</taxon>
        <taxon>Magnoliopsida</taxon>
        <taxon>eudicotyledons</taxon>
        <taxon>Gunneridae</taxon>
        <taxon>Pentapetalae</taxon>
        <taxon>rosids</taxon>
        <taxon>malvids</taxon>
        <taxon>Sapindales</taxon>
        <taxon>Meliaceae</taxon>
        <taxon>Melia</taxon>
    </lineage>
</organism>
<reference evidence="1 2" key="1">
    <citation type="journal article" date="2023" name="Science">
        <title>Complex scaffold remodeling in plant triterpene biosynthesis.</title>
        <authorList>
            <person name="De La Pena R."/>
            <person name="Hodgson H."/>
            <person name="Liu J.C."/>
            <person name="Stephenson M.J."/>
            <person name="Martin A.C."/>
            <person name="Owen C."/>
            <person name="Harkess A."/>
            <person name="Leebens-Mack J."/>
            <person name="Jimenez L.E."/>
            <person name="Osbourn A."/>
            <person name="Sattely E.S."/>
        </authorList>
    </citation>
    <scope>NUCLEOTIDE SEQUENCE [LARGE SCALE GENOMIC DNA]</scope>
    <source>
        <strain evidence="2">cv. JPN11</strain>
        <tissue evidence="1">Leaf</tissue>
    </source>
</reference>
<comment type="caution">
    <text evidence="1">The sequence shown here is derived from an EMBL/GenBank/DDBJ whole genome shotgun (WGS) entry which is preliminary data.</text>
</comment>
<dbReference type="EMBL" id="CM051400">
    <property type="protein sequence ID" value="KAJ4715617.1"/>
    <property type="molecule type" value="Genomic_DNA"/>
</dbReference>
<protein>
    <submittedName>
        <fullName evidence="1">Ribonuclease H</fullName>
    </submittedName>
</protein>
<dbReference type="Proteomes" id="UP001164539">
    <property type="component" value="Chromosome 7"/>
</dbReference>
<accession>A0ACC1XXF4</accession>
<proteinExistence type="predicted"/>
<gene>
    <name evidence="1" type="ORF">OWV82_013950</name>
</gene>
<keyword evidence="2" id="KW-1185">Reference proteome</keyword>
<evidence type="ECO:0000313" key="1">
    <source>
        <dbReference type="EMBL" id="KAJ4715617.1"/>
    </source>
</evidence>